<reference evidence="6 7" key="1">
    <citation type="submission" date="2018-02" db="EMBL/GenBank/DDBJ databases">
        <title>Genomic Encyclopedia of Archaeal and Bacterial Type Strains, Phase II (KMG-II): from individual species to whole genera.</title>
        <authorList>
            <person name="Goeker M."/>
        </authorList>
    </citation>
    <scope>NUCLEOTIDE SEQUENCE [LARGE SCALE GENOMIC DNA]</scope>
    <source>
        <strain evidence="6 7">DSM 3808</strain>
    </source>
</reference>
<dbReference type="InterPro" id="IPR008881">
    <property type="entry name" value="Trigger_fac_ribosome-bd_bac"/>
</dbReference>
<dbReference type="AlphaFoldDB" id="A0A2S6HYW5"/>
<name>A0A2S6HYW5_9FIRM</name>
<dbReference type="Gene3D" id="1.10.3120.10">
    <property type="entry name" value="Trigger factor, C-terminal domain"/>
    <property type="match status" value="1"/>
</dbReference>
<dbReference type="SUPFAM" id="SSF109998">
    <property type="entry name" value="Triger factor/SurA peptide-binding domain-like"/>
    <property type="match status" value="1"/>
</dbReference>
<evidence type="ECO:0000313" key="6">
    <source>
        <dbReference type="EMBL" id="PPK83351.1"/>
    </source>
</evidence>
<organism evidence="6 7">
    <name type="scientific">Lacrimispora xylanisolvens</name>
    <dbReference type="NCBI Taxonomy" id="384636"/>
    <lineage>
        <taxon>Bacteria</taxon>
        <taxon>Bacillati</taxon>
        <taxon>Bacillota</taxon>
        <taxon>Clostridia</taxon>
        <taxon>Lachnospirales</taxon>
        <taxon>Lachnospiraceae</taxon>
        <taxon>Lacrimispora</taxon>
    </lineage>
</organism>
<keyword evidence="1" id="KW-0697">Rotamase</keyword>
<evidence type="ECO:0000259" key="4">
    <source>
        <dbReference type="Pfam" id="PF05697"/>
    </source>
</evidence>
<dbReference type="GO" id="GO:0003755">
    <property type="term" value="F:peptidyl-prolyl cis-trans isomerase activity"/>
    <property type="evidence" value="ECO:0007669"/>
    <property type="project" value="UniProtKB-KW"/>
</dbReference>
<comment type="function">
    <text evidence="3">Involved in protein export. Acts as a chaperone by maintaining the newly synthesized protein in an open conformation. Functions as a peptidyl-prolyl cis-trans isomerase.</text>
</comment>
<dbReference type="Proteomes" id="UP000237749">
    <property type="component" value="Unassembled WGS sequence"/>
</dbReference>
<accession>A0A2S6HYW5</accession>
<sequence length="265" mass="30443">MRSKKMAYIIEKITENHWKINFTTSAAHWMKLLESDAGKTKHKLERFAQEEFEKFAEDCERIILSESAFHMEQMKLDKPLVFSIKAELSPKVILGQYKNLKVFVKEDSYTEADKRESALMELLIQGSGFGDVTAMIEKMIQQMTEEYASRLSQEGLSLEQFYKMTGSSLTDLMKQFQPAAERRVKGRLVLYAVAKAEGIKVSPEELDYELKRLSALYLMPADQIRKLLAGSEGRKLKQDILINKTMRYLMDQNEFAVSAEAGVVK</sequence>
<feature type="domain" description="Trigger factor ribosome-binding bacterial" evidence="4">
    <location>
        <begin position="43"/>
        <end position="113"/>
    </location>
</feature>
<evidence type="ECO:0000256" key="3">
    <source>
        <dbReference type="ARBA" id="ARBA00024849"/>
    </source>
</evidence>
<dbReference type="InterPro" id="IPR037041">
    <property type="entry name" value="Trigger_fac_C_sf"/>
</dbReference>
<dbReference type="SUPFAM" id="SSF102735">
    <property type="entry name" value="Trigger factor ribosome-binding domain"/>
    <property type="match status" value="1"/>
</dbReference>
<dbReference type="InterPro" id="IPR036611">
    <property type="entry name" value="Trigger_fac_ribosome-bd_sf"/>
</dbReference>
<dbReference type="OrthoDB" id="9767721at2"/>
<evidence type="ECO:0000313" key="7">
    <source>
        <dbReference type="Proteomes" id="UP000237749"/>
    </source>
</evidence>
<evidence type="ECO:0000256" key="1">
    <source>
        <dbReference type="ARBA" id="ARBA00023110"/>
    </source>
</evidence>
<keyword evidence="2" id="KW-0413">Isomerase</keyword>
<protein>
    <submittedName>
        <fullName evidence="6">Trigger factor protein</fullName>
    </submittedName>
</protein>
<feature type="domain" description="Trigger factor C-terminal" evidence="5">
    <location>
        <begin position="114"/>
        <end position="250"/>
    </location>
</feature>
<dbReference type="InterPro" id="IPR027304">
    <property type="entry name" value="Trigger_fact/SurA_dom_sf"/>
</dbReference>
<evidence type="ECO:0000259" key="5">
    <source>
        <dbReference type="Pfam" id="PF05698"/>
    </source>
</evidence>
<dbReference type="GO" id="GO:0006457">
    <property type="term" value="P:protein folding"/>
    <property type="evidence" value="ECO:0007669"/>
    <property type="project" value="InterPro"/>
</dbReference>
<dbReference type="Pfam" id="PF05698">
    <property type="entry name" value="Trigger_C"/>
    <property type="match status" value="1"/>
</dbReference>
<proteinExistence type="predicted"/>
<dbReference type="Pfam" id="PF05697">
    <property type="entry name" value="Trigger_N"/>
    <property type="match status" value="1"/>
</dbReference>
<gene>
    <name evidence="6" type="ORF">BXY41_101414</name>
</gene>
<dbReference type="GO" id="GO:0015031">
    <property type="term" value="P:protein transport"/>
    <property type="evidence" value="ECO:0007669"/>
    <property type="project" value="InterPro"/>
</dbReference>
<dbReference type="InterPro" id="IPR008880">
    <property type="entry name" value="Trigger_fac_C"/>
</dbReference>
<keyword evidence="7" id="KW-1185">Reference proteome</keyword>
<evidence type="ECO:0000256" key="2">
    <source>
        <dbReference type="ARBA" id="ARBA00023235"/>
    </source>
</evidence>
<dbReference type="EMBL" id="PTJA01000001">
    <property type="protein sequence ID" value="PPK83351.1"/>
    <property type="molecule type" value="Genomic_DNA"/>
</dbReference>
<comment type="caution">
    <text evidence="6">The sequence shown here is derived from an EMBL/GenBank/DDBJ whole genome shotgun (WGS) entry which is preliminary data.</text>
</comment>